<proteinExistence type="predicted"/>
<keyword evidence="2" id="KW-1185">Reference proteome</keyword>
<sequence>MTTTNEKRGFNLLTEFCKEKKKQIEIRIMYNVENNCFNVNVLIDQTSVINTSYEKIENNFNDIIALQTLVIIDNFNARKYSDLIMGLNEEPLPKLRDTVICPKMPESLSILVKPKTKTKETERKSFRLDERRREEFNKRENLPMANREEKEVEQTIERICSRIGRSLELRFNEIKGGYECFVRLNEFSAIAVSDRKYDAKCIAYMLLLKKIFSNTRSNGEIMKIVRSQQLSDTLISLLNVRPPIYAPPLQQQPIMPQYPSYYSTFNSSTGYIPQQNQQYSYNPYK</sequence>
<dbReference type="AlphaFoldDB" id="B0EIH2"/>
<name>B0EIH2_ENTDS</name>
<accession>B0EIH2</accession>
<gene>
    <name evidence="1" type="ORF">EDI_138810</name>
</gene>
<evidence type="ECO:0000313" key="1">
    <source>
        <dbReference type="EMBL" id="EDR25701.1"/>
    </source>
</evidence>
<dbReference type="GeneID" id="5883079"/>
<protein>
    <submittedName>
        <fullName evidence="1">Uncharacterized protein</fullName>
    </submittedName>
</protein>
<dbReference type="eggNOG" id="ENOG502RDWN">
    <property type="taxonomic scope" value="Eukaryota"/>
</dbReference>
<organism evidence="2">
    <name type="scientific">Entamoeba dispar (strain ATCC PRA-260 / SAW760)</name>
    <dbReference type="NCBI Taxonomy" id="370354"/>
    <lineage>
        <taxon>Eukaryota</taxon>
        <taxon>Amoebozoa</taxon>
        <taxon>Evosea</taxon>
        <taxon>Archamoebae</taxon>
        <taxon>Mastigamoebida</taxon>
        <taxon>Entamoebidae</taxon>
        <taxon>Entamoeba</taxon>
    </lineage>
</organism>
<dbReference type="OMA" id="ENNCFNV"/>
<dbReference type="KEGG" id="edi:EDI_138810"/>
<evidence type="ECO:0000313" key="2">
    <source>
        <dbReference type="Proteomes" id="UP000008076"/>
    </source>
</evidence>
<dbReference type="VEuPathDB" id="AmoebaDB:EDI_138810"/>
<dbReference type="OrthoDB" id="29670at2759"/>
<dbReference type="RefSeq" id="XP_001738015.1">
    <property type="nucleotide sequence ID" value="XM_001737963.1"/>
</dbReference>
<dbReference type="Proteomes" id="UP000008076">
    <property type="component" value="Unassembled WGS sequence"/>
</dbReference>
<reference evidence="2" key="1">
    <citation type="submission" date="2007-12" db="EMBL/GenBank/DDBJ databases">
        <title>Annotation of Entamoeba dispar SAW760.</title>
        <authorList>
            <person name="Lorenzi H."/>
            <person name="Inman J."/>
            <person name="Schobel S."/>
            <person name="Amedeo P."/>
            <person name="Caler E."/>
        </authorList>
    </citation>
    <scope>NUCLEOTIDE SEQUENCE [LARGE SCALE GENOMIC DNA]</scope>
    <source>
        <strain evidence="2">ATCC PRA-260 / SAW760</strain>
    </source>
</reference>
<dbReference type="EMBL" id="DS549441">
    <property type="protein sequence ID" value="EDR25701.1"/>
    <property type="molecule type" value="Genomic_DNA"/>
</dbReference>